<proteinExistence type="predicted"/>
<dbReference type="GeneID" id="1477932"/>
<sequence>MLRLIKRILWGILSYLHEIIYLEELLLAIVDRTIVVLLLPIRLPYRLLETVRRALRRGLTGT</sequence>
<dbReference type="InParanoid" id="Q8TVQ1"/>
<dbReference type="AlphaFoldDB" id="Q8TVQ1"/>
<dbReference type="KEGG" id="mka:MK1337"/>
<protein>
    <submittedName>
        <fullName evidence="1">Uncharacterized protein</fullName>
    </submittedName>
</protein>
<organism evidence="1 2">
    <name type="scientific">Methanopyrus kandleri (strain AV19 / DSM 6324 / JCM 9639 / NBRC 100938)</name>
    <dbReference type="NCBI Taxonomy" id="190192"/>
    <lineage>
        <taxon>Archaea</taxon>
        <taxon>Methanobacteriati</taxon>
        <taxon>Methanobacteriota</taxon>
        <taxon>Methanomada group</taxon>
        <taxon>Methanopyri</taxon>
        <taxon>Methanopyrales</taxon>
        <taxon>Methanopyraceae</taxon>
        <taxon>Methanopyrus</taxon>
    </lineage>
</organism>
<reference evidence="1 2" key="1">
    <citation type="journal article" date="2002" name="Proc. Natl. Acad. Sci. U.S.A.">
        <title>The complete genome of hyperthermophile Methanopyrus kandleri AV19 and monophyly of archaeal methanogens.</title>
        <authorList>
            <person name="Slesarev A.I."/>
            <person name="Mezhevaya K.V."/>
            <person name="Makarova K.S."/>
            <person name="Polushin N.N."/>
            <person name="Shcherbinina O.V."/>
            <person name="Shakhova V.V."/>
            <person name="Belova G.I."/>
            <person name="Aravind L."/>
            <person name="Natale D.A."/>
            <person name="Rogozin I.B."/>
            <person name="Tatusov R.L."/>
            <person name="Wolf Y.I."/>
            <person name="Stetter K.O."/>
            <person name="Malykh A.G."/>
            <person name="Koonin E.V."/>
            <person name="Kozyavkin S.A."/>
        </authorList>
    </citation>
    <scope>NUCLEOTIDE SEQUENCE [LARGE SCALE GENOMIC DNA]</scope>
    <source>
        <strain evidence="2">AV19 / DSM 6324 / JCM 9639 / NBRC 100938</strain>
    </source>
</reference>
<evidence type="ECO:0000313" key="1">
    <source>
        <dbReference type="EMBL" id="AAM02550.1"/>
    </source>
</evidence>
<dbReference type="PaxDb" id="190192-MK1337"/>
<keyword evidence="2" id="KW-1185">Reference proteome</keyword>
<evidence type="ECO:0000313" key="2">
    <source>
        <dbReference type="Proteomes" id="UP000001826"/>
    </source>
</evidence>
<gene>
    <name evidence="1" type="ordered locus">MK1337</name>
</gene>
<name>Q8TVQ1_METKA</name>
<dbReference type="HOGENOM" id="CLU_2893261_0_0_2"/>
<dbReference type="Proteomes" id="UP000001826">
    <property type="component" value="Chromosome"/>
</dbReference>
<dbReference type="EnsemblBacteria" id="AAM02550">
    <property type="protein sequence ID" value="AAM02550"/>
    <property type="gene ID" value="MK1337"/>
</dbReference>
<dbReference type="EMBL" id="AE009439">
    <property type="protein sequence ID" value="AAM02550.1"/>
    <property type="molecule type" value="Genomic_DNA"/>
</dbReference>
<dbReference type="RefSeq" id="WP_011019705.1">
    <property type="nucleotide sequence ID" value="NC_003551.1"/>
</dbReference>
<accession>Q8TVQ1</accession>